<dbReference type="InterPro" id="IPR035994">
    <property type="entry name" value="Nucleoside_phosphorylase_sf"/>
</dbReference>
<organism evidence="5 6">
    <name type="scientific">Streptomyces longisporoflavus</name>
    <dbReference type="NCBI Taxonomy" id="28044"/>
    <lineage>
        <taxon>Bacteria</taxon>
        <taxon>Bacillati</taxon>
        <taxon>Actinomycetota</taxon>
        <taxon>Actinomycetes</taxon>
        <taxon>Kitasatosporales</taxon>
        <taxon>Streptomycetaceae</taxon>
        <taxon>Streptomyces</taxon>
    </lineage>
</organism>
<dbReference type="InterPro" id="IPR018099">
    <property type="entry name" value="Purine_phosphorylase-2_CS"/>
</dbReference>
<dbReference type="Pfam" id="PF01048">
    <property type="entry name" value="PNP_UDP_1"/>
    <property type="match status" value="1"/>
</dbReference>
<evidence type="ECO:0000259" key="4">
    <source>
        <dbReference type="Pfam" id="PF01048"/>
    </source>
</evidence>
<feature type="binding site" evidence="3">
    <location>
        <position position="18"/>
    </location>
    <ligand>
        <name>phosphate</name>
        <dbReference type="ChEBI" id="CHEBI:43474"/>
    </ligand>
</feature>
<evidence type="ECO:0000313" key="5">
    <source>
        <dbReference type="EMBL" id="MFH8551551.1"/>
    </source>
</evidence>
<dbReference type="PROSITE" id="PS01240">
    <property type="entry name" value="PNP_MTAP_2"/>
    <property type="match status" value="1"/>
</dbReference>
<feature type="binding site" evidence="3">
    <location>
        <position position="193"/>
    </location>
    <ligand>
        <name>substrate</name>
    </ligand>
</feature>
<dbReference type="NCBIfam" id="TIGR01694">
    <property type="entry name" value="MTAP"/>
    <property type="match status" value="1"/>
</dbReference>
<evidence type="ECO:0000256" key="2">
    <source>
        <dbReference type="ARBA" id="ARBA00022679"/>
    </source>
</evidence>
<keyword evidence="2 3" id="KW-0808">Transferase</keyword>
<dbReference type="NCBIfam" id="NF006599">
    <property type="entry name" value="PRK09136.1"/>
    <property type="match status" value="1"/>
</dbReference>
<dbReference type="EMBL" id="JBIRGQ010000013">
    <property type="protein sequence ID" value="MFH8551551.1"/>
    <property type="molecule type" value="Genomic_DNA"/>
</dbReference>
<feature type="binding site" evidence="3">
    <location>
        <begin position="60"/>
        <end position="61"/>
    </location>
    <ligand>
        <name>phosphate</name>
        <dbReference type="ChEBI" id="CHEBI:43474"/>
    </ligand>
</feature>
<name>A0ABW7R7L3_9ACTN</name>
<dbReference type="HAMAP" id="MF_01963">
    <property type="entry name" value="MTAP"/>
    <property type="match status" value="1"/>
</dbReference>
<keyword evidence="6" id="KW-1185">Reference proteome</keyword>
<comment type="catalytic activity">
    <reaction evidence="3">
        <text>S-methyl-5'-thioadenosine + phosphate = 5-(methylsulfanyl)-alpha-D-ribose 1-phosphate + adenine</text>
        <dbReference type="Rhea" id="RHEA:11852"/>
        <dbReference type="ChEBI" id="CHEBI:16708"/>
        <dbReference type="ChEBI" id="CHEBI:17509"/>
        <dbReference type="ChEBI" id="CHEBI:43474"/>
        <dbReference type="ChEBI" id="CHEBI:58533"/>
        <dbReference type="EC" id="2.4.2.28"/>
    </reaction>
</comment>
<accession>A0ABW7R7L3</accession>
<dbReference type="Gene3D" id="3.40.50.1580">
    <property type="entry name" value="Nucleoside phosphorylase domain"/>
    <property type="match status" value="1"/>
</dbReference>
<dbReference type="GO" id="GO:0017061">
    <property type="term" value="F:S-methyl-5-thioadenosine phosphorylase activity"/>
    <property type="evidence" value="ECO:0007669"/>
    <property type="project" value="UniProtKB-EC"/>
</dbReference>
<dbReference type="PANTHER" id="PTHR42679">
    <property type="entry name" value="S-METHYL-5'-THIOADENOSINE PHOSPHORYLASE"/>
    <property type="match status" value="1"/>
</dbReference>
<comment type="function">
    <text evidence="3">Catalyzes the reversible phosphorylation of S-methyl-5'-thioadenosine (MTA) to adenine and 5-methylthioribose-1-phosphate. Involved in the breakdown of MTA, a major by-product of polyamine biosynthesis. Responsible for the first step in the methionine salvage pathway after MTA has been generated from S-adenosylmethionine. Has broad substrate specificity with 6-aminopurine nucleosides as preferred substrates.</text>
</comment>
<comment type="similarity">
    <text evidence="3">Belongs to the PNP/MTAP phosphorylase family. MTAP subfamily.</text>
</comment>
<comment type="pathway">
    <text evidence="3">Amino-acid biosynthesis; L-methionine biosynthesis via salvage pathway; S-methyl-5-thio-alpha-D-ribose 1-phosphate from S-methyl-5'-thioadenosine (phosphorylase route): step 1/1.</text>
</comment>
<dbReference type="SUPFAM" id="SSF53167">
    <property type="entry name" value="Purine and uridine phosphorylases"/>
    <property type="match status" value="1"/>
</dbReference>
<evidence type="ECO:0000256" key="3">
    <source>
        <dbReference type="HAMAP-Rule" id="MF_01963"/>
    </source>
</evidence>
<keyword evidence="3" id="KW-0660">Purine salvage</keyword>
<evidence type="ECO:0000313" key="6">
    <source>
        <dbReference type="Proteomes" id="UP001610818"/>
    </source>
</evidence>
<feature type="binding site" evidence="3">
    <location>
        <position position="194"/>
    </location>
    <ligand>
        <name>phosphate</name>
        <dbReference type="ChEBI" id="CHEBI:43474"/>
    </ligand>
</feature>
<feature type="site" description="Important for substrate specificity" evidence="3">
    <location>
        <position position="230"/>
    </location>
</feature>
<comment type="caution">
    <text evidence="5">The sequence shown here is derived from an EMBL/GenBank/DDBJ whole genome shotgun (WGS) entry which is preliminary data.</text>
</comment>
<dbReference type="InterPro" id="IPR000845">
    <property type="entry name" value="Nucleoside_phosphorylase_d"/>
</dbReference>
<sequence>MSSDSDFGQIQVGIIGGSGLYDLDGLTDVRRLNVPTPYGDPSDTLVVGSLAGVQVAFLPRHGRDHRITPTHVPARANIHALKSLGVRQVISVSAVGSLREDFRPGDLVVPDQIVDRTGPRRGTSFFDGNVVVHVPFGEPFCTRLRPELVNAARAGSPATVHPSGTYCCMEGPQFSTRAESELYRSWGLDIIGMTAVPEAKLAREAELCYAGLALVTDYDCWRADHEDVSAKGVAAQMRENSAAAKASLATLIKSLDVDAECSCHGVLAESVITPLSALSDQDRERHRVLLGKYLAKAG</sequence>
<keyword evidence="1 3" id="KW-0328">Glycosyltransferase</keyword>
<protein>
    <recommendedName>
        <fullName evidence="3">S-methyl-5'-thioadenosine phosphorylase</fullName>
        <ecNumber evidence="3">2.4.2.28</ecNumber>
    </recommendedName>
    <alternativeName>
        <fullName evidence="3">5'-methylthioadenosine phosphorylase</fullName>
        <shortName evidence="3">MTA phosphorylase</shortName>
        <shortName evidence="3">MTAP</shortName>
    </alternativeName>
</protein>
<evidence type="ECO:0000256" key="1">
    <source>
        <dbReference type="ARBA" id="ARBA00022676"/>
    </source>
</evidence>
<feature type="site" description="Important for substrate specificity" evidence="3">
    <location>
        <position position="175"/>
    </location>
</feature>
<dbReference type="InterPro" id="IPR010044">
    <property type="entry name" value="MTAP"/>
</dbReference>
<dbReference type="RefSeq" id="WP_397718535.1">
    <property type="nucleotide sequence ID" value="NZ_JBIRGN010000013.1"/>
</dbReference>
<proteinExistence type="inferred from homology"/>
<dbReference type="CDD" id="cd09010">
    <property type="entry name" value="MTAP_SsMTAPII_like_MTIP"/>
    <property type="match status" value="1"/>
</dbReference>
<feature type="binding site" evidence="3">
    <location>
        <begin position="217"/>
        <end position="219"/>
    </location>
    <ligand>
        <name>substrate</name>
    </ligand>
</feature>
<dbReference type="PANTHER" id="PTHR42679:SF2">
    <property type="entry name" value="S-METHYL-5'-THIOADENOSINE PHOSPHORYLASE"/>
    <property type="match status" value="1"/>
</dbReference>
<dbReference type="Proteomes" id="UP001610818">
    <property type="component" value="Unassembled WGS sequence"/>
</dbReference>
<comment type="subunit">
    <text evidence="3">Homohexamer. Dimer of a homotrimer.</text>
</comment>
<feature type="domain" description="Nucleoside phosphorylase" evidence="4">
    <location>
        <begin position="12"/>
        <end position="252"/>
    </location>
</feature>
<feature type="binding site" evidence="3">
    <location>
        <begin position="93"/>
        <end position="94"/>
    </location>
    <ligand>
        <name>phosphate</name>
        <dbReference type="ChEBI" id="CHEBI:43474"/>
    </ligand>
</feature>
<dbReference type="EC" id="2.4.2.28" evidence="3"/>
<reference evidence="5 6" key="1">
    <citation type="submission" date="2024-10" db="EMBL/GenBank/DDBJ databases">
        <title>The Natural Products Discovery Center: Release of the First 8490 Sequenced Strains for Exploring Actinobacteria Biosynthetic Diversity.</title>
        <authorList>
            <person name="Kalkreuter E."/>
            <person name="Kautsar S.A."/>
            <person name="Yang D."/>
            <person name="Bader C.D."/>
            <person name="Teijaro C.N."/>
            <person name="Fluegel L."/>
            <person name="Davis C.M."/>
            <person name="Simpson J.R."/>
            <person name="Lauterbach L."/>
            <person name="Steele A.D."/>
            <person name="Gui C."/>
            <person name="Meng S."/>
            <person name="Li G."/>
            <person name="Viehrig K."/>
            <person name="Ye F."/>
            <person name="Su P."/>
            <person name="Kiefer A.F."/>
            <person name="Nichols A."/>
            <person name="Cepeda A.J."/>
            <person name="Yan W."/>
            <person name="Fan B."/>
            <person name="Jiang Y."/>
            <person name="Adhikari A."/>
            <person name="Zheng C.-J."/>
            <person name="Schuster L."/>
            <person name="Cowan T.M."/>
            <person name="Smanski M.J."/>
            <person name="Chevrette M.G."/>
            <person name="De Carvalho L.P.S."/>
            <person name="Shen B."/>
        </authorList>
    </citation>
    <scope>NUCLEOTIDE SEQUENCE [LARGE SCALE GENOMIC DNA]</scope>
    <source>
        <strain evidence="5 6">NPDC017990</strain>
    </source>
</reference>
<gene>
    <name evidence="3 5" type="primary">mtnP</name>
    <name evidence="5" type="ORF">ACH4F9_41895</name>
</gene>